<evidence type="ECO:0000256" key="2">
    <source>
        <dbReference type="ARBA" id="ARBA00005912"/>
    </source>
</evidence>
<dbReference type="AlphaFoldDB" id="A0A9D1VBQ1"/>
<dbReference type="InterPro" id="IPR036191">
    <property type="entry name" value="RRF_sf"/>
</dbReference>
<reference evidence="9" key="2">
    <citation type="submission" date="2021-04" db="EMBL/GenBank/DDBJ databases">
        <authorList>
            <person name="Gilroy R."/>
        </authorList>
    </citation>
    <scope>NUCLEOTIDE SEQUENCE</scope>
    <source>
        <strain evidence="9">14975</strain>
    </source>
</reference>
<dbReference type="NCBIfam" id="TIGR00496">
    <property type="entry name" value="frr"/>
    <property type="match status" value="1"/>
</dbReference>
<dbReference type="Gene3D" id="1.10.132.20">
    <property type="entry name" value="Ribosome-recycling factor"/>
    <property type="match status" value="1"/>
</dbReference>
<feature type="domain" description="Ribosome recycling factor" evidence="8">
    <location>
        <begin position="22"/>
        <end position="186"/>
    </location>
</feature>
<dbReference type="GO" id="GO:0043023">
    <property type="term" value="F:ribosomal large subunit binding"/>
    <property type="evidence" value="ECO:0007669"/>
    <property type="project" value="TreeGrafter"/>
</dbReference>
<accession>A0A9D1VBQ1</accession>
<dbReference type="InterPro" id="IPR023584">
    <property type="entry name" value="Ribosome_recyc_fac_dom"/>
</dbReference>
<evidence type="ECO:0000256" key="5">
    <source>
        <dbReference type="ARBA" id="ARBA00025050"/>
    </source>
</evidence>
<dbReference type="CDD" id="cd00520">
    <property type="entry name" value="RRF"/>
    <property type="match status" value="1"/>
</dbReference>
<dbReference type="GO" id="GO:0005737">
    <property type="term" value="C:cytoplasm"/>
    <property type="evidence" value="ECO:0007669"/>
    <property type="project" value="UniProtKB-SubCell"/>
</dbReference>
<dbReference type="FunFam" id="3.30.1360.40:FF:000001">
    <property type="entry name" value="Ribosome-recycling factor"/>
    <property type="match status" value="1"/>
</dbReference>
<evidence type="ECO:0000256" key="4">
    <source>
        <dbReference type="ARBA" id="ARBA00022917"/>
    </source>
</evidence>
<name>A0A9D1VBQ1_9BACT</name>
<evidence type="ECO:0000313" key="9">
    <source>
        <dbReference type="EMBL" id="HIX20201.1"/>
    </source>
</evidence>
<dbReference type="PANTHER" id="PTHR20982:SF3">
    <property type="entry name" value="MITOCHONDRIAL RIBOSOME RECYCLING FACTOR PSEUDO 1"/>
    <property type="match status" value="1"/>
</dbReference>
<dbReference type="Gene3D" id="3.30.1360.40">
    <property type="match status" value="1"/>
</dbReference>
<reference evidence="9" key="1">
    <citation type="journal article" date="2021" name="PeerJ">
        <title>Extensive microbial diversity within the chicken gut microbiome revealed by metagenomics and culture.</title>
        <authorList>
            <person name="Gilroy R."/>
            <person name="Ravi A."/>
            <person name="Getino M."/>
            <person name="Pursley I."/>
            <person name="Horton D.L."/>
            <person name="Alikhan N.F."/>
            <person name="Baker D."/>
            <person name="Gharbi K."/>
            <person name="Hall N."/>
            <person name="Watson M."/>
            <person name="Adriaenssens E.M."/>
            <person name="Foster-Nyarko E."/>
            <person name="Jarju S."/>
            <person name="Secka A."/>
            <person name="Antonio M."/>
            <person name="Oren A."/>
            <person name="Chaudhuri R.R."/>
            <person name="La Ragione R."/>
            <person name="Hildebrand F."/>
            <person name="Pallen M.J."/>
        </authorList>
    </citation>
    <scope>NUCLEOTIDE SEQUENCE</scope>
    <source>
        <strain evidence="9">14975</strain>
    </source>
</reference>
<organism evidence="9 10">
    <name type="scientific">Candidatus Akkermansia intestinigallinarum</name>
    <dbReference type="NCBI Taxonomy" id="2838431"/>
    <lineage>
        <taxon>Bacteria</taxon>
        <taxon>Pseudomonadati</taxon>
        <taxon>Verrucomicrobiota</taxon>
        <taxon>Verrucomicrobiia</taxon>
        <taxon>Verrucomicrobiales</taxon>
        <taxon>Akkermansiaceae</taxon>
        <taxon>Akkermansia</taxon>
    </lineage>
</organism>
<evidence type="ECO:0000256" key="1">
    <source>
        <dbReference type="ARBA" id="ARBA00004496"/>
    </source>
</evidence>
<evidence type="ECO:0000256" key="3">
    <source>
        <dbReference type="ARBA" id="ARBA00022490"/>
    </source>
</evidence>
<dbReference type="EMBL" id="DXFQ01000114">
    <property type="protein sequence ID" value="HIX20201.1"/>
    <property type="molecule type" value="Genomic_DNA"/>
</dbReference>
<proteinExistence type="inferred from homology"/>
<gene>
    <name evidence="6 9" type="primary">frr</name>
    <name evidence="9" type="ORF">H9862_06355</name>
</gene>
<comment type="caution">
    <text evidence="9">The sequence shown here is derived from an EMBL/GenBank/DDBJ whole genome shotgun (WGS) entry which is preliminary data.</text>
</comment>
<protein>
    <recommendedName>
        <fullName evidence="6">Ribosome-recycling factor</fullName>
        <shortName evidence="6">RRF</shortName>
    </recommendedName>
    <alternativeName>
        <fullName evidence="6">Ribosome-releasing factor</fullName>
    </alternativeName>
</protein>
<dbReference type="PANTHER" id="PTHR20982">
    <property type="entry name" value="RIBOSOME RECYCLING FACTOR"/>
    <property type="match status" value="1"/>
</dbReference>
<comment type="function">
    <text evidence="5 6">Responsible for the release of ribosomes from messenger RNA at the termination of protein biosynthesis. May increase the efficiency of translation by recycling ribosomes from one round of translation to another.</text>
</comment>
<dbReference type="InterPro" id="IPR002661">
    <property type="entry name" value="Ribosome_recyc_fac"/>
</dbReference>
<keyword evidence="7" id="KW-0175">Coiled coil</keyword>
<dbReference type="GO" id="GO:0006415">
    <property type="term" value="P:translational termination"/>
    <property type="evidence" value="ECO:0007669"/>
    <property type="project" value="UniProtKB-UniRule"/>
</dbReference>
<dbReference type="Proteomes" id="UP000823964">
    <property type="component" value="Unassembled WGS sequence"/>
</dbReference>
<dbReference type="HAMAP" id="MF_00040">
    <property type="entry name" value="RRF"/>
    <property type="match status" value="1"/>
</dbReference>
<evidence type="ECO:0000259" key="8">
    <source>
        <dbReference type="Pfam" id="PF01765"/>
    </source>
</evidence>
<evidence type="ECO:0000313" key="10">
    <source>
        <dbReference type="Proteomes" id="UP000823964"/>
    </source>
</evidence>
<keyword evidence="3 6" id="KW-0963">Cytoplasm</keyword>
<dbReference type="Pfam" id="PF01765">
    <property type="entry name" value="RRF"/>
    <property type="match status" value="1"/>
</dbReference>
<dbReference type="SUPFAM" id="SSF55194">
    <property type="entry name" value="Ribosome recycling factor, RRF"/>
    <property type="match status" value="1"/>
</dbReference>
<comment type="similarity">
    <text evidence="2 6">Belongs to the RRF family.</text>
</comment>
<feature type="coiled-coil region" evidence="7">
    <location>
        <begin position="142"/>
        <end position="183"/>
    </location>
</feature>
<comment type="subcellular location">
    <subcellularLocation>
        <location evidence="1 6">Cytoplasm</location>
    </subcellularLocation>
</comment>
<dbReference type="FunFam" id="1.10.132.20:FF:000001">
    <property type="entry name" value="Ribosome-recycling factor"/>
    <property type="match status" value="1"/>
</dbReference>
<evidence type="ECO:0000256" key="6">
    <source>
        <dbReference type="HAMAP-Rule" id="MF_00040"/>
    </source>
</evidence>
<evidence type="ECO:0000256" key="7">
    <source>
        <dbReference type="SAM" id="Coils"/>
    </source>
</evidence>
<sequence>MDEETLPLETETSMEEAVEHMNSEFGGVRTGKASPSLVDDMNIYVASYGTSMKLKSLAVVSTPDARSILIQPFDPSTLNDIKKAIAESKLNITPIIDARSVRLPIPELSGERRKELVKYVKSLAEDTRVRVRGVRKTGMDAIKKMKADNVITEDDVRRLEDKVQKLTDKFTKKIEELVEAKEKEIMTV</sequence>
<keyword evidence="4 6" id="KW-0648">Protein biosynthesis</keyword>